<dbReference type="Proteomes" id="UP000789342">
    <property type="component" value="Unassembled WGS sequence"/>
</dbReference>
<comment type="caution">
    <text evidence="1">The sequence shown here is derived from an EMBL/GenBank/DDBJ whole genome shotgun (WGS) entry which is preliminary data.</text>
</comment>
<reference evidence="1" key="1">
    <citation type="submission" date="2021-06" db="EMBL/GenBank/DDBJ databases">
        <authorList>
            <person name="Kallberg Y."/>
            <person name="Tangrot J."/>
            <person name="Rosling A."/>
        </authorList>
    </citation>
    <scope>NUCLEOTIDE SEQUENCE</scope>
    <source>
        <strain evidence="1">CL551</strain>
    </source>
</reference>
<dbReference type="AlphaFoldDB" id="A0A9N9AWQ8"/>
<evidence type="ECO:0000313" key="2">
    <source>
        <dbReference type="Proteomes" id="UP000789342"/>
    </source>
</evidence>
<evidence type="ECO:0000313" key="1">
    <source>
        <dbReference type="EMBL" id="CAG8543548.1"/>
    </source>
</evidence>
<dbReference type="EMBL" id="CAJVPV010003113">
    <property type="protein sequence ID" value="CAG8543548.1"/>
    <property type="molecule type" value="Genomic_DNA"/>
</dbReference>
<proteinExistence type="predicted"/>
<protein>
    <submittedName>
        <fullName evidence="1">7115_t:CDS:1</fullName>
    </submittedName>
</protein>
<keyword evidence="2" id="KW-1185">Reference proteome</keyword>
<accession>A0A9N9AWQ8</accession>
<feature type="non-terminal residue" evidence="1">
    <location>
        <position position="96"/>
    </location>
</feature>
<name>A0A9N9AWQ8_9GLOM</name>
<sequence>MELLVGEEFLFHLTPFTSDVLAVADLGIHICEYNKASILFAILAWLAMDNSIKDVTLSLHCCKAPRVEAISISARANSEEVFALSLLVSNLFAIDR</sequence>
<gene>
    <name evidence="1" type="ORF">AMORRO_LOCUS5242</name>
</gene>
<organism evidence="1 2">
    <name type="scientific">Acaulospora morrowiae</name>
    <dbReference type="NCBI Taxonomy" id="94023"/>
    <lineage>
        <taxon>Eukaryota</taxon>
        <taxon>Fungi</taxon>
        <taxon>Fungi incertae sedis</taxon>
        <taxon>Mucoromycota</taxon>
        <taxon>Glomeromycotina</taxon>
        <taxon>Glomeromycetes</taxon>
        <taxon>Diversisporales</taxon>
        <taxon>Acaulosporaceae</taxon>
        <taxon>Acaulospora</taxon>
    </lineage>
</organism>